<keyword evidence="3" id="KW-1185">Reference proteome</keyword>
<proteinExistence type="predicted"/>
<feature type="domain" description="DUF6877" evidence="1">
    <location>
        <begin position="7"/>
        <end position="52"/>
    </location>
</feature>
<dbReference type="Pfam" id="PF21793">
    <property type="entry name" value="DUF6877"/>
    <property type="match status" value="1"/>
</dbReference>
<gene>
    <name evidence="2" type="ORF">ACFSY7_03135</name>
</gene>
<comment type="caution">
    <text evidence="2">The sequence shown here is derived from an EMBL/GenBank/DDBJ whole genome shotgun (WGS) entry which is preliminary data.</text>
</comment>
<accession>A0ABW5XXK7</accession>
<reference evidence="3" key="1">
    <citation type="journal article" date="2019" name="Int. J. Syst. Evol. Microbiol.">
        <title>The Global Catalogue of Microorganisms (GCM) 10K type strain sequencing project: providing services to taxonomists for standard genome sequencing and annotation.</title>
        <authorList>
            <consortium name="The Broad Institute Genomics Platform"/>
            <consortium name="The Broad Institute Genome Sequencing Center for Infectious Disease"/>
            <person name="Wu L."/>
            <person name="Ma J."/>
        </authorList>
    </citation>
    <scope>NUCLEOTIDE SEQUENCE [LARGE SCALE GENOMIC DNA]</scope>
    <source>
        <strain evidence="3">KCTC 33522</strain>
    </source>
</reference>
<sequence length="62" mass="7181">MATTTVMQQIEELISEMPLPVLKDVQQRLTDWASSGGKEDDPYVEQQLRYMKHVRHAQHASK</sequence>
<dbReference type="Proteomes" id="UP001597568">
    <property type="component" value="Unassembled WGS sequence"/>
</dbReference>
<name>A0ABW5XXK7_9BACL</name>
<organism evidence="2 3">
    <name type="scientific">Kurthia populi</name>
    <dbReference type="NCBI Taxonomy" id="1562132"/>
    <lineage>
        <taxon>Bacteria</taxon>
        <taxon>Bacillati</taxon>
        <taxon>Bacillota</taxon>
        <taxon>Bacilli</taxon>
        <taxon>Bacillales</taxon>
        <taxon>Caryophanaceae</taxon>
        <taxon>Kurthia</taxon>
    </lineage>
</organism>
<dbReference type="RefSeq" id="WP_380146786.1">
    <property type="nucleotide sequence ID" value="NZ_JBHUOR010000018.1"/>
</dbReference>
<evidence type="ECO:0000259" key="1">
    <source>
        <dbReference type="Pfam" id="PF21793"/>
    </source>
</evidence>
<dbReference type="EMBL" id="JBHUOR010000018">
    <property type="protein sequence ID" value="MFD2867497.1"/>
    <property type="molecule type" value="Genomic_DNA"/>
</dbReference>
<evidence type="ECO:0000313" key="3">
    <source>
        <dbReference type="Proteomes" id="UP001597568"/>
    </source>
</evidence>
<protein>
    <submittedName>
        <fullName evidence="2">DUF6877 family protein</fullName>
    </submittedName>
</protein>
<dbReference type="InterPro" id="IPR049242">
    <property type="entry name" value="DUF6877"/>
</dbReference>
<evidence type="ECO:0000313" key="2">
    <source>
        <dbReference type="EMBL" id="MFD2867497.1"/>
    </source>
</evidence>